<dbReference type="PANTHER" id="PTHR35526">
    <property type="entry name" value="ANTI-SIGMA-F FACTOR RSBW-RELATED"/>
    <property type="match status" value="1"/>
</dbReference>
<dbReference type="GO" id="GO:0005524">
    <property type="term" value="F:ATP binding"/>
    <property type="evidence" value="ECO:0007669"/>
    <property type="project" value="UniProtKB-KW"/>
</dbReference>
<comment type="caution">
    <text evidence="3">The sequence shown here is derived from an EMBL/GenBank/DDBJ whole genome shotgun (WGS) entry which is preliminary data.</text>
</comment>
<dbReference type="SUPFAM" id="SSF55874">
    <property type="entry name" value="ATPase domain of HSP90 chaperone/DNA topoisomerase II/histidine kinase"/>
    <property type="match status" value="1"/>
</dbReference>
<dbReference type="GO" id="GO:0004674">
    <property type="term" value="F:protein serine/threonine kinase activity"/>
    <property type="evidence" value="ECO:0007669"/>
    <property type="project" value="UniProtKB-KW"/>
</dbReference>
<dbReference type="InterPro" id="IPR003594">
    <property type="entry name" value="HATPase_dom"/>
</dbReference>
<evidence type="ECO:0000259" key="2">
    <source>
        <dbReference type="Pfam" id="PF13581"/>
    </source>
</evidence>
<protein>
    <submittedName>
        <fullName evidence="3">ATP-binding protein</fullName>
    </submittedName>
</protein>
<name>A0A918DVW6_9ACTN</name>
<proteinExistence type="predicted"/>
<dbReference type="InterPro" id="IPR050267">
    <property type="entry name" value="Anti-sigma-factor_SerPK"/>
</dbReference>
<keyword evidence="3" id="KW-0547">Nucleotide-binding</keyword>
<reference evidence="3" key="1">
    <citation type="journal article" date="2014" name="Int. J. Syst. Evol. Microbiol.">
        <title>Complete genome sequence of Corynebacterium casei LMG S-19264T (=DSM 44701T), isolated from a smear-ripened cheese.</title>
        <authorList>
            <consortium name="US DOE Joint Genome Institute (JGI-PGF)"/>
            <person name="Walter F."/>
            <person name="Albersmeier A."/>
            <person name="Kalinowski J."/>
            <person name="Ruckert C."/>
        </authorList>
    </citation>
    <scope>NUCLEOTIDE SEQUENCE</scope>
    <source>
        <strain evidence="3">CGMCC 4.7201</strain>
    </source>
</reference>
<dbReference type="AlphaFoldDB" id="A0A918DVW6"/>
<dbReference type="CDD" id="cd16936">
    <property type="entry name" value="HATPase_RsbW-like"/>
    <property type="match status" value="1"/>
</dbReference>
<dbReference type="Gene3D" id="3.30.565.10">
    <property type="entry name" value="Histidine kinase-like ATPase, C-terminal domain"/>
    <property type="match status" value="1"/>
</dbReference>
<dbReference type="Pfam" id="PF13581">
    <property type="entry name" value="HATPase_c_2"/>
    <property type="match status" value="1"/>
</dbReference>
<evidence type="ECO:0000256" key="1">
    <source>
        <dbReference type="ARBA" id="ARBA00022527"/>
    </source>
</evidence>
<keyword evidence="4" id="KW-1185">Reference proteome</keyword>
<keyword evidence="3" id="KW-0067">ATP-binding</keyword>
<dbReference type="InterPro" id="IPR036890">
    <property type="entry name" value="HATPase_C_sf"/>
</dbReference>
<sequence>MADLREASITLSTEPASVRMARGYVAAVLAEWGLPPGHDVAENVRLIVSELTTNSVQHTCGHSPTFTVDVLLERDETLRLGVTDSHPRRPQRLPAAVAQDNGRGMVIVRHLAAECGGRVTVTPTEHGGKTVWVTLPWEDRAVG</sequence>
<keyword evidence="1" id="KW-0418">Kinase</keyword>
<organism evidence="3 4">
    <name type="scientific">Wenjunlia tyrosinilytica</name>
    <dbReference type="NCBI Taxonomy" id="1544741"/>
    <lineage>
        <taxon>Bacteria</taxon>
        <taxon>Bacillati</taxon>
        <taxon>Actinomycetota</taxon>
        <taxon>Actinomycetes</taxon>
        <taxon>Kitasatosporales</taxon>
        <taxon>Streptomycetaceae</taxon>
        <taxon>Wenjunlia</taxon>
    </lineage>
</organism>
<keyword evidence="1" id="KW-0808">Transferase</keyword>
<gene>
    <name evidence="3" type="ORF">GCM10012280_14490</name>
</gene>
<feature type="domain" description="Histidine kinase/HSP90-like ATPase" evidence="2">
    <location>
        <begin position="12"/>
        <end position="134"/>
    </location>
</feature>
<dbReference type="EMBL" id="BMMS01000005">
    <property type="protein sequence ID" value="GGO84008.1"/>
    <property type="molecule type" value="Genomic_DNA"/>
</dbReference>
<keyword evidence="1" id="KW-0723">Serine/threonine-protein kinase</keyword>
<dbReference type="RefSeq" id="WP_189130698.1">
    <property type="nucleotide sequence ID" value="NZ_BMMS01000005.1"/>
</dbReference>
<reference evidence="3" key="2">
    <citation type="submission" date="2020-09" db="EMBL/GenBank/DDBJ databases">
        <authorList>
            <person name="Sun Q."/>
            <person name="Zhou Y."/>
        </authorList>
    </citation>
    <scope>NUCLEOTIDE SEQUENCE</scope>
    <source>
        <strain evidence="3">CGMCC 4.7201</strain>
    </source>
</reference>
<accession>A0A918DVW6</accession>
<evidence type="ECO:0000313" key="4">
    <source>
        <dbReference type="Proteomes" id="UP000641932"/>
    </source>
</evidence>
<evidence type="ECO:0000313" key="3">
    <source>
        <dbReference type="EMBL" id="GGO84008.1"/>
    </source>
</evidence>
<dbReference type="Proteomes" id="UP000641932">
    <property type="component" value="Unassembled WGS sequence"/>
</dbReference>
<dbReference type="PANTHER" id="PTHR35526:SF3">
    <property type="entry name" value="ANTI-SIGMA-F FACTOR RSBW"/>
    <property type="match status" value="1"/>
</dbReference>